<proteinExistence type="predicted"/>
<organism evidence="1">
    <name type="scientific">marine metagenome</name>
    <dbReference type="NCBI Taxonomy" id="408172"/>
    <lineage>
        <taxon>unclassified sequences</taxon>
        <taxon>metagenomes</taxon>
        <taxon>ecological metagenomes</taxon>
    </lineage>
</organism>
<dbReference type="EMBL" id="UINC01042453">
    <property type="protein sequence ID" value="SVB45109.1"/>
    <property type="molecule type" value="Genomic_DNA"/>
</dbReference>
<feature type="non-terminal residue" evidence="1">
    <location>
        <position position="1"/>
    </location>
</feature>
<sequence>VLFRIKILSFVFLIFALSPFASIAQNNTFIFAVTGEVRQPDGTPAASGLTVAVTNTTRNLTRTTTLGKRVEGEYIVNFLSTTGAPVAKTNDSLKIRITDADGGLIVEGNHKIVSTEIQALSAVINLQIKLQDVFLSRSLSTVELFPLKSVVADGKATATIYVTLKDIRNIP</sequence>
<name>A0A382E3W7_9ZZZZ</name>
<evidence type="ECO:0008006" key="2">
    <source>
        <dbReference type="Google" id="ProtNLM"/>
    </source>
</evidence>
<protein>
    <recommendedName>
        <fullName evidence="2">Carboxypeptidase regulatory-like domain-containing protein</fullName>
    </recommendedName>
</protein>
<dbReference type="AlphaFoldDB" id="A0A382E3W7"/>
<feature type="non-terminal residue" evidence="1">
    <location>
        <position position="171"/>
    </location>
</feature>
<evidence type="ECO:0000313" key="1">
    <source>
        <dbReference type="EMBL" id="SVB45109.1"/>
    </source>
</evidence>
<reference evidence="1" key="1">
    <citation type="submission" date="2018-05" db="EMBL/GenBank/DDBJ databases">
        <authorList>
            <person name="Lanie J.A."/>
            <person name="Ng W.-L."/>
            <person name="Kazmierczak K.M."/>
            <person name="Andrzejewski T.M."/>
            <person name="Davidsen T.M."/>
            <person name="Wayne K.J."/>
            <person name="Tettelin H."/>
            <person name="Glass J.I."/>
            <person name="Rusch D."/>
            <person name="Podicherti R."/>
            <person name="Tsui H.-C.T."/>
            <person name="Winkler M.E."/>
        </authorList>
    </citation>
    <scope>NUCLEOTIDE SEQUENCE</scope>
</reference>
<accession>A0A382E3W7</accession>
<gene>
    <name evidence="1" type="ORF">METZ01_LOCUS197963</name>
</gene>